<gene>
    <name evidence="2" type="ORF">ABID14_000720</name>
</gene>
<keyword evidence="1" id="KW-0812">Transmembrane</keyword>
<dbReference type="InterPro" id="IPR007163">
    <property type="entry name" value="VCA0040-like"/>
</dbReference>
<feature type="transmembrane region" description="Helical" evidence="1">
    <location>
        <begin position="113"/>
        <end position="131"/>
    </location>
</feature>
<feature type="transmembrane region" description="Helical" evidence="1">
    <location>
        <begin position="202"/>
        <end position="221"/>
    </location>
</feature>
<feature type="transmembrane region" description="Helical" evidence="1">
    <location>
        <begin position="12"/>
        <end position="32"/>
    </location>
</feature>
<dbReference type="RefSeq" id="WP_354367209.1">
    <property type="nucleotide sequence ID" value="NZ_JBEPMA010000003.1"/>
</dbReference>
<feature type="transmembrane region" description="Helical" evidence="1">
    <location>
        <begin position="82"/>
        <end position="101"/>
    </location>
</feature>
<evidence type="ECO:0000313" key="3">
    <source>
        <dbReference type="Proteomes" id="UP001549162"/>
    </source>
</evidence>
<name>A0ABV2J8K2_9FIRM</name>
<proteinExistence type="predicted"/>
<sequence>MLINIIHGFCMALADSVPGVSGGTIAFILGFYDKFIENLHNFFENKVERKTAFLYLSNLGLGWIIGFIISITLISKLLEANIHMLSSLFLGLTISSIPFVIKSEKDNLLSHKRYYYFSFIGFMVVIALVFLRHTNTMIGTMDLREINLISGIYIFFSGAVAISAMVLPGISGSSILLIAGLYMPMVEAVNEVMKLKFEKLSALFILILGILCGIFISVKILRNAMRKNREKMIYLIIGMIVGSLVAIIMGPTTLNSYTEPLNFANFNIFGFLIGVIILFILEVLKISTH</sequence>
<accession>A0ABV2J8K2</accession>
<keyword evidence="1" id="KW-1133">Transmembrane helix</keyword>
<organism evidence="2 3">
    <name type="scientific">Peptoniphilus olsenii</name>
    <dbReference type="NCBI Taxonomy" id="411570"/>
    <lineage>
        <taxon>Bacteria</taxon>
        <taxon>Bacillati</taxon>
        <taxon>Bacillota</taxon>
        <taxon>Tissierellia</taxon>
        <taxon>Tissierellales</taxon>
        <taxon>Peptoniphilaceae</taxon>
        <taxon>Peptoniphilus</taxon>
    </lineage>
</organism>
<comment type="caution">
    <text evidence="2">The sequence shown here is derived from an EMBL/GenBank/DDBJ whole genome shotgun (WGS) entry which is preliminary data.</text>
</comment>
<keyword evidence="1" id="KW-0472">Membrane</keyword>
<keyword evidence="3" id="KW-1185">Reference proteome</keyword>
<feature type="transmembrane region" description="Helical" evidence="1">
    <location>
        <begin position="266"/>
        <end position="284"/>
    </location>
</feature>
<feature type="transmembrane region" description="Helical" evidence="1">
    <location>
        <begin position="152"/>
        <end position="182"/>
    </location>
</feature>
<dbReference type="Proteomes" id="UP001549162">
    <property type="component" value="Unassembled WGS sequence"/>
</dbReference>
<feature type="transmembrane region" description="Helical" evidence="1">
    <location>
        <begin position="52"/>
        <end position="75"/>
    </location>
</feature>
<feature type="transmembrane region" description="Helical" evidence="1">
    <location>
        <begin position="233"/>
        <end position="254"/>
    </location>
</feature>
<dbReference type="EMBL" id="JBEPMA010000003">
    <property type="protein sequence ID" value="MET3617092.1"/>
    <property type="molecule type" value="Genomic_DNA"/>
</dbReference>
<evidence type="ECO:0000313" key="2">
    <source>
        <dbReference type="EMBL" id="MET3617092.1"/>
    </source>
</evidence>
<dbReference type="PANTHER" id="PTHR37308">
    <property type="entry name" value="INTEGRAL MEMBRANE PROTEIN"/>
    <property type="match status" value="1"/>
</dbReference>
<protein>
    <submittedName>
        <fullName evidence="2">Membrane protein</fullName>
    </submittedName>
</protein>
<dbReference type="PANTHER" id="PTHR37308:SF1">
    <property type="entry name" value="POLYPRENYL-PHOSPHATE TRANSPORTER"/>
    <property type="match status" value="1"/>
</dbReference>
<reference evidence="2 3" key="1">
    <citation type="submission" date="2024-06" db="EMBL/GenBank/DDBJ databases">
        <title>Genomic Encyclopedia of Type Strains, Phase IV (KMG-IV): sequencing the most valuable type-strain genomes for metagenomic binning, comparative biology and taxonomic classification.</title>
        <authorList>
            <person name="Goeker M."/>
        </authorList>
    </citation>
    <scope>NUCLEOTIDE SEQUENCE [LARGE SCALE GENOMIC DNA]</scope>
    <source>
        <strain evidence="2 3">DSM 21460</strain>
    </source>
</reference>
<evidence type="ECO:0000256" key="1">
    <source>
        <dbReference type="SAM" id="Phobius"/>
    </source>
</evidence>
<dbReference type="Pfam" id="PF04018">
    <property type="entry name" value="VCA0040-like"/>
    <property type="match status" value="1"/>
</dbReference>